<dbReference type="InterPro" id="IPR018356">
    <property type="entry name" value="Tscrpt_reg_HTH_DeoR_CS"/>
</dbReference>
<dbReference type="PROSITE" id="PS00894">
    <property type="entry name" value="HTH_DEOR_1"/>
    <property type="match status" value="1"/>
</dbReference>
<sequence>MHRDEKNRHQAILKLVDQHEVVQVNELAQWLAVSLETIRRDLNEMQDKGLIQRRHGRARRVDPMPSFGWINSLQRISPN</sequence>
<dbReference type="PANTHER" id="PTHR30363">
    <property type="entry name" value="HTH-TYPE TRANSCRIPTIONAL REGULATOR SRLR-RELATED"/>
    <property type="match status" value="1"/>
</dbReference>
<dbReference type="InterPro" id="IPR036388">
    <property type="entry name" value="WH-like_DNA-bd_sf"/>
</dbReference>
<evidence type="ECO:0000313" key="5">
    <source>
        <dbReference type="EMBL" id="WAS99740.1"/>
    </source>
</evidence>
<keyword evidence="3" id="KW-0804">Transcription</keyword>
<keyword evidence="1" id="KW-0805">Transcription regulation</keyword>
<dbReference type="PROSITE" id="PS51000">
    <property type="entry name" value="HTH_DEOR_2"/>
    <property type="match status" value="1"/>
</dbReference>
<dbReference type="InterPro" id="IPR050313">
    <property type="entry name" value="Carb_Metab_HTH_regulators"/>
</dbReference>
<feature type="domain" description="HTH deoR-type" evidence="4">
    <location>
        <begin position="5"/>
        <end position="60"/>
    </location>
</feature>
<gene>
    <name evidence="5" type="ORF">O1V66_11470</name>
</gene>
<dbReference type="PANTHER" id="PTHR30363:SF44">
    <property type="entry name" value="AGA OPERON TRANSCRIPTIONAL REPRESSOR-RELATED"/>
    <property type="match status" value="1"/>
</dbReference>
<evidence type="ECO:0000256" key="2">
    <source>
        <dbReference type="ARBA" id="ARBA00023125"/>
    </source>
</evidence>
<protein>
    <submittedName>
        <fullName evidence="5">DeoR family transcriptional regulator</fullName>
    </submittedName>
</protein>
<name>A0ABY7HLC5_9GAMM</name>
<evidence type="ECO:0000259" key="4">
    <source>
        <dbReference type="PROSITE" id="PS51000"/>
    </source>
</evidence>
<dbReference type="SUPFAM" id="SSF46785">
    <property type="entry name" value="Winged helix' DNA-binding domain"/>
    <property type="match status" value="1"/>
</dbReference>
<proteinExistence type="predicted"/>
<dbReference type="InterPro" id="IPR001034">
    <property type="entry name" value="DeoR_HTH"/>
</dbReference>
<dbReference type="EMBL" id="CP114058">
    <property type="protein sequence ID" value="WAS99740.1"/>
    <property type="molecule type" value="Genomic_DNA"/>
</dbReference>
<dbReference type="RefSeq" id="WP_269127478.1">
    <property type="nucleotide sequence ID" value="NZ_CP114058.1"/>
</dbReference>
<dbReference type="PRINTS" id="PR00037">
    <property type="entry name" value="HTHLACR"/>
</dbReference>
<dbReference type="Proteomes" id="UP001164712">
    <property type="component" value="Chromosome"/>
</dbReference>
<dbReference type="Pfam" id="PF08220">
    <property type="entry name" value="HTH_DeoR"/>
    <property type="match status" value="1"/>
</dbReference>
<evidence type="ECO:0000256" key="3">
    <source>
        <dbReference type="ARBA" id="ARBA00023163"/>
    </source>
</evidence>
<reference evidence="5" key="1">
    <citation type="submission" date="2022-12" db="EMBL/GenBank/DDBJ databases">
        <title>Complete genome sequence of an Australian strain of Rouxiella badensis DAR84756 and resolution of the R. badensis DSM100043 and R. chamberiensis DSM28324 genomes.</title>
        <authorList>
            <person name="Paul S."/>
            <person name="Anderson P.J."/>
            <person name="Maynard G."/>
            <person name="Dyall-Smith M."/>
            <person name="Kudinha T."/>
        </authorList>
    </citation>
    <scope>NUCLEOTIDE SEQUENCE</scope>
    <source>
        <strain evidence="5">DSM 28324</strain>
    </source>
</reference>
<dbReference type="InterPro" id="IPR036390">
    <property type="entry name" value="WH_DNA-bd_sf"/>
</dbReference>
<accession>A0ABY7HLC5</accession>
<keyword evidence="2" id="KW-0238">DNA-binding</keyword>
<evidence type="ECO:0000256" key="1">
    <source>
        <dbReference type="ARBA" id="ARBA00023015"/>
    </source>
</evidence>
<evidence type="ECO:0000313" key="6">
    <source>
        <dbReference type="Proteomes" id="UP001164712"/>
    </source>
</evidence>
<organism evidence="5 6">
    <name type="scientific">Rouxiella chamberiensis</name>
    <dbReference type="NCBI Taxonomy" id="1513468"/>
    <lineage>
        <taxon>Bacteria</taxon>
        <taxon>Pseudomonadati</taxon>
        <taxon>Pseudomonadota</taxon>
        <taxon>Gammaproteobacteria</taxon>
        <taxon>Enterobacterales</taxon>
        <taxon>Yersiniaceae</taxon>
        <taxon>Rouxiella</taxon>
    </lineage>
</organism>
<keyword evidence="6" id="KW-1185">Reference proteome</keyword>
<dbReference type="Gene3D" id="1.10.10.10">
    <property type="entry name" value="Winged helix-like DNA-binding domain superfamily/Winged helix DNA-binding domain"/>
    <property type="match status" value="1"/>
</dbReference>
<dbReference type="SMART" id="SM00420">
    <property type="entry name" value="HTH_DEOR"/>
    <property type="match status" value="1"/>
</dbReference>